<reference evidence="2 3" key="1">
    <citation type="submission" date="2024-01" db="EMBL/GenBank/DDBJ databases">
        <title>Genomic analysis and antimicrobial resistance profiles of Trueperella pyogenes isolated from domestic and wild animals.</title>
        <authorList>
            <person name="Magossi G."/>
            <person name="Gzyl K.E."/>
            <person name="Holman D.B."/>
            <person name="Amat S."/>
        </authorList>
    </citation>
    <scope>NUCLEOTIDE SEQUENCE [LARGE SCALE GENOMIC DNA]</scope>
    <source>
        <strain evidence="2 3">1494</strain>
    </source>
</reference>
<dbReference type="InterPro" id="IPR007374">
    <property type="entry name" value="ASCH_domain"/>
</dbReference>
<evidence type="ECO:0000259" key="1">
    <source>
        <dbReference type="SMART" id="SM01022"/>
    </source>
</evidence>
<gene>
    <name evidence="2" type="ORF">V3M73_09700</name>
</gene>
<dbReference type="PANTHER" id="PTHR39203:SF1">
    <property type="entry name" value="CYTOPLASMIC PROTEIN"/>
    <property type="match status" value="1"/>
</dbReference>
<dbReference type="InterPro" id="IPR015947">
    <property type="entry name" value="PUA-like_sf"/>
</dbReference>
<dbReference type="Pfam" id="PF04266">
    <property type="entry name" value="ASCH"/>
    <property type="match status" value="1"/>
</dbReference>
<name>A0ABV3NDI9_9ACTO</name>
<dbReference type="SUPFAM" id="SSF88697">
    <property type="entry name" value="PUA domain-like"/>
    <property type="match status" value="1"/>
</dbReference>
<feature type="domain" description="ASCH" evidence="1">
    <location>
        <begin position="46"/>
        <end position="167"/>
    </location>
</feature>
<evidence type="ECO:0000313" key="3">
    <source>
        <dbReference type="Proteomes" id="UP001555100"/>
    </source>
</evidence>
<dbReference type="RefSeq" id="WP_108726518.1">
    <property type="nucleotide sequence ID" value="NZ_CP029001.1"/>
</dbReference>
<dbReference type="InterPro" id="IPR009326">
    <property type="entry name" value="DUF984"/>
</dbReference>
<dbReference type="Proteomes" id="UP001555100">
    <property type="component" value="Unassembled WGS sequence"/>
</dbReference>
<keyword evidence="3" id="KW-1185">Reference proteome</keyword>
<dbReference type="SMART" id="SM01022">
    <property type="entry name" value="ASCH"/>
    <property type="match status" value="1"/>
</dbReference>
<sequence>MTDLPIEPTDADLEAFWTHAIIAGRLNPIDAVGGQTDVVSLRPGAFAFGTTRRQANELAERVLAGDKTATSSFRAAYDVAGQPLPTVDDMWILCDGEGCPRALLRNTAVVVNPFDEIGADIASAEGEGDLTAWRADHEAFFTSEGSELGYTFDPAGDVVTEFFTVLYANEQTR</sequence>
<protein>
    <submittedName>
        <fullName evidence="2">ASCH domain-containing protein</fullName>
    </submittedName>
</protein>
<dbReference type="Gene3D" id="3.10.400.10">
    <property type="entry name" value="Sulfate adenylyltransferase"/>
    <property type="match status" value="1"/>
</dbReference>
<accession>A0ABV3NDI9</accession>
<comment type="caution">
    <text evidence="2">The sequence shown here is derived from an EMBL/GenBank/DDBJ whole genome shotgun (WGS) entry which is preliminary data.</text>
</comment>
<evidence type="ECO:0000313" key="2">
    <source>
        <dbReference type="EMBL" id="MEW6955287.1"/>
    </source>
</evidence>
<dbReference type="PANTHER" id="PTHR39203">
    <property type="entry name" value="CYTOPLASMIC PROTEIN-RELATED"/>
    <property type="match status" value="1"/>
</dbReference>
<organism evidence="2 3">
    <name type="scientific">Trueperella pyogenes</name>
    <dbReference type="NCBI Taxonomy" id="1661"/>
    <lineage>
        <taxon>Bacteria</taxon>
        <taxon>Bacillati</taxon>
        <taxon>Actinomycetota</taxon>
        <taxon>Actinomycetes</taxon>
        <taxon>Actinomycetales</taxon>
        <taxon>Actinomycetaceae</taxon>
        <taxon>Trueperella</taxon>
    </lineage>
</organism>
<dbReference type="EMBL" id="JBAGNM010000015">
    <property type="protein sequence ID" value="MEW6955287.1"/>
    <property type="molecule type" value="Genomic_DNA"/>
</dbReference>
<proteinExistence type="predicted"/>